<dbReference type="InterPro" id="IPR003838">
    <property type="entry name" value="ABC3_permease_C"/>
</dbReference>
<evidence type="ECO:0000256" key="1">
    <source>
        <dbReference type="ARBA" id="ARBA00004651"/>
    </source>
</evidence>
<evidence type="ECO:0000313" key="9">
    <source>
        <dbReference type="Proteomes" id="UP000179769"/>
    </source>
</evidence>
<feature type="transmembrane region" description="Helical" evidence="6">
    <location>
        <begin position="121"/>
        <end position="139"/>
    </location>
</feature>
<protein>
    <recommendedName>
        <fullName evidence="7">ABC3 transporter permease C-terminal domain-containing protein</fullName>
    </recommendedName>
</protein>
<comment type="subcellular location">
    <subcellularLocation>
        <location evidence="1">Cell membrane</location>
        <topology evidence="1">Multi-pass membrane protein</topology>
    </subcellularLocation>
</comment>
<comment type="caution">
    <text evidence="8">The sequence shown here is derived from an EMBL/GenBank/DDBJ whole genome shotgun (WGS) entry which is preliminary data.</text>
</comment>
<reference evidence="9" key="1">
    <citation type="submission" date="2016-07" db="EMBL/GenBank/DDBJ databases">
        <title>Frankia sp. NRRL B-16219 Genome sequencing.</title>
        <authorList>
            <person name="Ghodhbane-Gtari F."/>
            <person name="Swanson E."/>
            <person name="Gueddou A."/>
            <person name="Louati M."/>
            <person name="Nouioui I."/>
            <person name="Hezbri K."/>
            <person name="Abebe-Akele F."/>
            <person name="Simpson S."/>
            <person name="Morris K."/>
            <person name="Thomas K."/>
            <person name="Gtari M."/>
            <person name="Tisa L.S."/>
        </authorList>
    </citation>
    <scope>NUCLEOTIDE SEQUENCE [LARGE SCALE GENOMIC DNA]</scope>
    <source>
        <strain evidence="9">NRRL B-16219</strain>
    </source>
</reference>
<dbReference type="Proteomes" id="UP000179769">
    <property type="component" value="Unassembled WGS sequence"/>
</dbReference>
<evidence type="ECO:0000313" key="8">
    <source>
        <dbReference type="EMBL" id="OHV32176.1"/>
    </source>
</evidence>
<evidence type="ECO:0000256" key="3">
    <source>
        <dbReference type="ARBA" id="ARBA00022692"/>
    </source>
</evidence>
<dbReference type="Pfam" id="PF02687">
    <property type="entry name" value="FtsX"/>
    <property type="match status" value="1"/>
</dbReference>
<keyword evidence="4 6" id="KW-1133">Transmembrane helix</keyword>
<name>A0A1S1QF00_9ACTN</name>
<proteinExistence type="predicted"/>
<dbReference type="EMBL" id="MAXA01000158">
    <property type="protein sequence ID" value="OHV32176.1"/>
    <property type="molecule type" value="Genomic_DNA"/>
</dbReference>
<keyword evidence="9" id="KW-1185">Reference proteome</keyword>
<gene>
    <name evidence="8" type="ORF">BBK14_15895</name>
</gene>
<evidence type="ECO:0000259" key="7">
    <source>
        <dbReference type="Pfam" id="PF02687"/>
    </source>
</evidence>
<organism evidence="8 9">
    <name type="scientific">Parafrankia soli</name>
    <dbReference type="NCBI Taxonomy" id="2599596"/>
    <lineage>
        <taxon>Bacteria</taxon>
        <taxon>Bacillati</taxon>
        <taxon>Actinomycetota</taxon>
        <taxon>Actinomycetes</taxon>
        <taxon>Frankiales</taxon>
        <taxon>Frankiaceae</taxon>
        <taxon>Parafrankia</taxon>
    </lineage>
</organism>
<dbReference type="OrthoDB" id="3654456at2"/>
<dbReference type="RefSeq" id="WP_071062523.1">
    <property type="nucleotide sequence ID" value="NZ_MAXA01000158.1"/>
</dbReference>
<dbReference type="GO" id="GO:0005886">
    <property type="term" value="C:plasma membrane"/>
    <property type="evidence" value="ECO:0007669"/>
    <property type="project" value="UniProtKB-SubCell"/>
</dbReference>
<evidence type="ECO:0000256" key="2">
    <source>
        <dbReference type="ARBA" id="ARBA00022475"/>
    </source>
</evidence>
<sequence length="241" mass="24168">MTRAGGDPLIPGPGVTVTVAAPGDPRWTVPATMRAATVRSGALLGTADSLLGSLFVTPGALAGDLRPASTVTGIVRIDLADPDAADNVANAIAGVAPLRSLSGALLGDDPAYAPVRTAMDLVIVALFGAVGTGLVITVVEESRERRRALAVLSAVGARRRTVAGWVLWQTAIPMILGVPLALGAGLGLGAALLRVAGVAPTVPWTNIVVVCATAFAVVLVTTAASLPALGRLMRPDGLRVG</sequence>
<evidence type="ECO:0000256" key="5">
    <source>
        <dbReference type="ARBA" id="ARBA00023136"/>
    </source>
</evidence>
<accession>A0A1S1QF00</accession>
<evidence type="ECO:0000256" key="6">
    <source>
        <dbReference type="SAM" id="Phobius"/>
    </source>
</evidence>
<feature type="domain" description="ABC3 transporter permease C-terminal" evidence="7">
    <location>
        <begin position="125"/>
        <end position="227"/>
    </location>
</feature>
<keyword evidence="5 6" id="KW-0472">Membrane</keyword>
<keyword evidence="2" id="KW-1003">Cell membrane</keyword>
<evidence type="ECO:0000256" key="4">
    <source>
        <dbReference type="ARBA" id="ARBA00022989"/>
    </source>
</evidence>
<keyword evidence="3 6" id="KW-0812">Transmembrane</keyword>
<dbReference type="AlphaFoldDB" id="A0A1S1QF00"/>
<feature type="transmembrane region" description="Helical" evidence="6">
    <location>
        <begin position="204"/>
        <end position="229"/>
    </location>
</feature>
<feature type="transmembrane region" description="Helical" evidence="6">
    <location>
        <begin position="166"/>
        <end position="192"/>
    </location>
</feature>